<evidence type="ECO:0000256" key="6">
    <source>
        <dbReference type="ARBA" id="ARBA00022619"/>
    </source>
</evidence>
<evidence type="ECO:0000256" key="5">
    <source>
        <dbReference type="ARBA" id="ARBA00013950"/>
    </source>
</evidence>
<dbReference type="Gene3D" id="2.40.30.20">
    <property type="match status" value="2"/>
</dbReference>
<dbReference type="RefSeq" id="WP_274992459.1">
    <property type="nucleotide sequence ID" value="NZ_JAJQQP010000002.1"/>
</dbReference>
<dbReference type="Proteomes" id="UP001183585">
    <property type="component" value="Unassembled WGS sequence"/>
</dbReference>
<dbReference type="PANTHER" id="PTHR21098:SF12">
    <property type="entry name" value="RIBOFLAVIN SYNTHASE"/>
    <property type="match status" value="1"/>
</dbReference>
<feature type="repeat" description="Lumazine-binding" evidence="10">
    <location>
        <begin position="105"/>
        <end position="201"/>
    </location>
</feature>
<dbReference type="NCBIfam" id="TIGR00187">
    <property type="entry name" value="ribE"/>
    <property type="match status" value="1"/>
</dbReference>
<evidence type="ECO:0000313" key="13">
    <source>
        <dbReference type="Proteomes" id="UP001183585"/>
    </source>
</evidence>
<evidence type="ECO:0000256" key="4">
    <source>
        <dbReference type="ARBA" id="ARBA00012827"/>
    </source>
</evidence>
<keyword evidence="13" id="KW-1185">Reference proteome</keyword>
<accession>A0ABU2CHI1</accession>
<dbReference type="NCBIfam" id="NF006767">
    <property type="entry name" value="PRK09289.1"/>
    <property type="match status" value="1"/>
</dbReference>
<dbReference type="EC" id="2.5.1.9" evidence="4 9"/>
<dbReference type="InterPro" id="IPR023366">
    <property type="entry name" value="ATP_synth_asu-like_sf"/>
</dbReference>
<evidence type="ECO:0000256" key="1">
    <source>
        <dbReference type="ARBA" id="ARBA00000968"/>
    </source>
</evidence>
<evidence type="ECO:0000256" key="8">
    <source>
        <dbReference type="ARBA" id="ARBA00022737"/>
    </source>
</evidence>
<dbReference type="EMBL" id="JAVDYE010000001">
    <property type="protein sequence ID" value="MDR7380657.1"/>
    <property type="molecule type" value="Genomic_DNA"/>
</dbReference>
<dbReference type="InterPro" id="IPR017938">
    <property type="entry name" value="Riboflavin_synthase-like_b-brl"/>
</dbReference>
<comment type="caution">
    <text evidence="12">The sequence shown here is derived from an EMBL/GenBank/DDBJ whole genome shotgun (WGS) entry which is preliminary data.</text>
</comment>
<evidence type="ECO:0000256" key="10">
    <source>
        <dbReference type="PROSITE-ProRule" id="PRU00524"/>
    </source>
</evidence>
<dbReference type="GO" id="GO:0004746">
    <property type="term" value="F:riboflavin synthase activity"/>
    <property type="evidence" value="ECO:0007669"/>
    <property type="project" value="UniProtKB-EC"/>
</dbReference>
<feature type="domain" description="Lumazine-binding" evidence="11">
    <location>
        <begin position="1"/>
        <end position="104"/>
    </location>
</feature>
<name>A0ABU2CHI1_9MICO</name>
<organism evidence="12 13">
    <name type="scientific">Promicromonospora iranensis</name>
    <dbReference type="NCBI Taxonomy" id="1105144"/>
    <lineage>
        <taxon>Bacteria</taxon>
        <taxon>Bacillati</taxon>
        <taxon>Actinomycetota</taxon>
        <taxon>Actinomycetes</taxon>
        <taxon>Micrococcales</taxon>
        <taxon>Promicromonosporaceae</taxon>
        <taxon>Promicromonospora</taxon>
    </lineage>
</organism>
<feature type="repeat" description="Lumazine-binding" evidence="10">
    <location>
        <begin position="1"/>
        <end position="104"/>
    </location>
</feature>
<evidence type="ECO:0000256" key="3">
    <source>
        <dbReference type="ARBA" id="ARBA00004887"/>
    </source>
</evidence>
<dbReference type="InterPro" id="IPR026017">
    <property type="entry name" value="Lumazine-bd_dom"/>
</dbReference>
<dbReference type="InterPro" id="IPR001783">
    <property type="entry name" value="Lumazine-bd"/>
</dbReference>
<gene>
    <name evidence="12" type="ORF">J2S48_000172</name>
</gene>
<sequence>MFTGIIEELGSVVALDHPGGDAAADTAGDAVLTVAGPLVTSDARPGDSIAVDGVCLTVTSVLDGVFVAEVMPESLRRSSLGGLVPGSVVNLERALPANGRLGGHVVQGHVDGVATLVRRTPGPRWDDLELTAPAALTRYVAEKGSVALSGVSLTVTWVSDEGFGVSLIPTTLAATTLGRLVPGDAVNVEVDVLAKYVERLMVAGASVPGAPGAALVGDLAGAAR</sequence>
<evidence type="ECO:0000256" key="2">
    <source>
        <dbReference type="ARBA" id="ARBA00002803"/>
    </source>
</evidence>
<dbReference type="PIRSF" id="PIRSF000498">
    <property type="entry name" value="Riboflavin_syn_A"/>
    <property type="match status" value="1"/>
</dbReference>
<evidence type="ECO:0000256" key="7">
    <source>
        <dbReference type="ARBA" id="ARBA00022679"/>
    </source>
</evidence>
<evidence type="ECO:0000256" key="9">
    <source>
        <dbReference type="NCBIfam" id="TIGR00187"/>
    </source>
</evidence>
<comment type="function">
    <text evidence="2">Catalyzes the dismutation of two molecules of 6,7-dimethyl-8-ribityllumazine, resulting in the formation of riboflavin and 5-amino-6-(D-ribitylamino)uracil.</text>
</comment>
<keyword evidence="7 12" id="KW-0808">Transferase</keyword>
<dbReference type="PROSITE" id="PS51177">
    <property type="entry name" value="LUMAZINE_BIND"/>
    <property type="match status" value="2"/>
</dbReference>
<proteinExistence type="predicted"/>
<comment type="pathway">
    <text evidence="3">Cofactor biosynthesis; riboflavin biosynthesis; riboflavin from 2-hydroxy-3-oxobutyl phosphate and 5-amino-6-(D-ribitylamino)uracil: step 2/2.</text>
</comment>
<dbReference type="SUPFAM" id="SSF63380">
    <property type="entry name" value="Riboflavin synthase domain-like"/>
    <property type="match status" value="2"/>
</dbReference>
<dbReference type="PANTHER" id="PTHR21098">
    <property type="entry name" value="RIBOFLAVIN SYNTHASE ALPHA CHAIN"/>
    <property type="match status" value="1"/>
</dbReference>
<keyword evidence="6" id="KW-0686">Riboflavin biosynthesis</keyword>
<keyword evidence="8" id="KW-0677">Repeat</keyword>
<dbReference type="CDD" id="cd00402">
    <property type="entry name" value="Riboflavin_synthase_like"/>
    <property type="match status" value="1"/>
</dbReference>
<feature type="domain" description="Lumazine-binding" evidence="11">
    <location>
        <begin position="105"/>
        <end position="201"/>
    </location>
</feature>
<dbReference type="Pfam" id="PF00677">
    <property type="entry name" value="Lum_binding"/>
    <property type="match status" value="2"/>
</dbReference>
<evidence type="ECO:0000313" key="12">
    <source>
        <dbReference type="EMBL" id="MDR7380657.1"/>
    </source>
</evidence>
<protein>
    <recommendedName>
        <fullName evidence="5 9">Riboflavin synthase</fullName>
        <ecNumber evidence="4 9">2.5.1.9</ecNumber>
    </recommendedName>
</protein>
<comment type="catalytic activity">
    <reaction evidence="1">
        <text>2 6,7-dimethyl-8-(1-D-ribityl)lumazine + H(+) = 5-amino-6-(D-ribitylamino)uracil + riboflavin</text>
        <dbReference type="Rhea" id="RHEA:20772"/>
        <dbReference type="ChEBI" id="CHEBI:15378"/>
        <dbReference type="ChEBI" id="CHEBI:15934"/>
        <dbReference type="ChEBI" id="CHEBI:57986"/>
        <dbReference type="ChEBI" id="CHEBI:58201"/>
        <dbReference type="EC" id="2.5.1.9"/>
    </reaction>
</comment>
<reference evidence="12 13" key="1">
    <citation type="submission" date="2023-07" db="EMBL/GenBank/DDBJ databases">
        <title>Sequencing the genomes of 1000 actinobacteria strains.</title>
        <authorList>
            <person name="Klenk H.-P."/>
        </authorList>
    </citation>
    <scope>NUCLEOTIDE SEQUENCE [LARGE SCALE GENOMIC DNA]</scope>
    <source>
        <strain evidence="12 13">DSM 45554</strain>
    </source>
</reference>
<evidence type="ECO:0000259" key="11">
    <source>
        <dbReference type="PROSITE" id="PS51177"/>
    </source>
</evidence>